<dbReference type="PRINTS" id="PR00080">
    <property type="entry name" value="SDRFAMILY"/>
</dbReference>
<dbReference type="Pfam" id="PF00106">
    <property type="entry name" value="adh_short"/>
    <property type="match status" value="1"/>
</dbReference>
<feature type="transmembrane region" description="Helical" evidence="3">
    <location>
        <begin position="12"/>
        <end position="28"/>
    </location>
</feature>
<keyword evidence="4" id="KW-1185">Reference proteome</keyword>
<reference evidence="4" key="1">
    <citation type="journal article" date="2020" name="Nat. Ecol. Evol.">
        <title>Deeply conserved synteny resolves early events in vertebrate evolution.</title>
        <authorList>
            <person name="Simakov O."/>
            <person name="Marletaz F."/>
            <person name="Yue J.X."/>
            <person name="O'Connell B."/>
            <person name="Jenkins J."/>
            <person name="Brandt A."/>
            <person name="Calef R."/>
            <person name="Tung C.H."/>
            <person name="Huang T.K."/>
            <person name="Schmutz J."/>
            <person name="Satoh N."/>
            <person name="Yu J.K."/>
            <person name="Putnam N.H."/>
            <person name="Green R.E."/>
            <person name="Rokhsar D.S."/>
        </authorList>
    </citation>
    <scope>NUCLEOTIDE SEQUENCE [LARGE SCALE GENOMIC DNA]</scope>
    <source>
        <strain evidence="4">S238N-H82</strain>
    </source>
</reference>
<dbReference type="SUPFAM" id="SSF51735">
    <property type="entry name" value="NAD(P)-binding Rossmann-fold domains"/>
    <property type="match status" value="1"/>
</dbReference>
<keyword evidence="1" id="KW-0560">Oxidoreductase</keyword>
<keyword evidence="3" id="KW-0472">Membrane</keyword>
<accession>A0A9J7N2N8</accession>
<proteinExistence type="inferred from homology"/>
<dbReference type="GO" id="GO:0016491">
    <property type="term" value="F:oxidoreductase activity"/>
    <property type="evidence" value="ECO:0007669"/>
    <property type="project" value="UniProtKB-KW"/>
</dbReference>
<dbReference type="OrthoDB" id="191139at2759"/>
<reference evidence="5" key="2">
    <citation type="submission" date="2025-08" db="UniProtKB">
        <authorList>
            <consortium name="RefSeq"/>
        </authorList>
    </citation>
    <scope>IDENTIFICATION</scope>
    <source>
        <strain evidence="5">S238N-H82</strain>
        <tissue evidence="5">Testes</tissue>
    </source>
</reference>
<keyword evidence="3" id="KW-1133">Transmembrane helix</keyword>
<dbReference type="PRINTS" id="PR00081">
    <property type="entry name" value="GDHRDH"/>
</dbReference>
<dbReference type="AlphaFoldDB" id="A0A9J7N2N8"/>
<sequence length="323" mass="35488">MAPSVQDLAVPAAVLGAGVALVLIRRFYFHPGICRSQRGMAGKTVLITGANCGIGKATALELARRRARVIMACRDPQKGRQAAADIRKHTADGELVVKQLDLASLASVRQFSEEILKEEPQLDVLINNAGVFQTPFLTTEDGFELQFGVNHMGHFLLTNLLQDLLKRSAPSRVVVLSSQLYRRGKIDFHNLNGEIYYDRAAGYANSKLANNLFTRELARQLEGTGVTVNSVSPGMVWTNLGRHVHHPLWKKVLFAPLAMFLLGTPWEGAQTVLYAAVAEELDGVTGRYFRQCKESPLDPAATDEGVAKKLWEVSEKLVGLDLQ</sequence>
<dbReference type="InterPro" id="IPR002347">
    <property type="entry name" value="SDR_fam"/>
</dbReference>
<gene>
    <name evidence="5" type="primary">LOC118425818</name>
</gene>
<dbReference type="Proteomes" id="UP000001554">
    <property type="component" value="Chromosome 1"/>
</dbReference>
<name>A0A9J7N2N8_BRAFL</name>
<evidence type="ECO:0000256" key="1">
    <source>
        <dbReference type="ARBA" id="ARBA00023002"/>
    </source>
</evidence>
<evidence type="ECO:0000313" key="5">
    <source>
        <dbReference type="RefSeq" id="XP_035690812.1"/>
    </source>
</evidence>
<keyword evidence="3" id="KW-0812">Transmembrane</keyword>
<comment type="similarity">
    <text evidence="2">Belongs to the short-chain dehydrogenases/reductases (SDR) family.</text>
</comment>
<protein>
    <submittedName>
        <fullName evidence="5">Retinol dehydrogenase 14-like</fullName>
    </submittedName>
</protein>
<dbReference type="PANTHER" id="PTHR43157">
    <property type="entry name" value="PHOSPHATIDYLINOSITOL-GLYCAN BIOSYNTHESIS CLASS F PROTEIN-RELATED"/>
    <property type="match status" value="1"/>
</dbReference>
<dbReference type="PANTHER" id="PTHR43157:SF72">
    <property type="entry name" value="RETINOL DEHYDROGENASE 14"/>
    <property type="match status" value="1"/>
</dbReference>
<dbReference type="RefSeq" id="XP_035690812.1">
    <property type="nucleotide sequence ID" value="XM_035834919.1"/>
</dbReference>
<dbReference type="GeneID" id="118425818"/>
<dbReference type="OMA" id="GAYIDDC"/>
<dbReference type="Gene3D" id="3.40.50.720">
    <property type="entry name" value="NAD(P)-binding Rossmann-like Domain"/>
    <property type="match status" value="1"/>
</dbReference>
<evidence type="ECO:0000313" key="4">
    <source>
        <dbReference type="Proteomes" id="UP000001554"/>
    </source>
</evidence>
<dbReference type="KEGG" id="bfo:118425818"/>
<organism evidence="4 5">
    <name type="scientific">Branchiostoma floridae</name>
    <name type="common">Florida lancelet</name>
    <name type="synonym">Amphioxus</name>
    <dbReference type="NCBI Taxonomy" id="7739"/>
    <lineage>
        <taxon>Eukaryota</taxon>
        <taxon>Metazoa</taxon>
        <taxon>Chordata</taxon>
        <taxon>Cephalochordata</taxon>
        <taxon>Leptocardii</taxon>
        <taxon>Amphioxiformes</taxon>
        <taxon>Branchiostomatidae</taxon>
        <taxon>Branchiostoma</taxon>
    </lineage>
</organism>
<evidence type="ECO:0000256" key="3">
    <source>
        <dbReference type="SAM" id="Phobius"/>
    </source>
</evidence>
<dbReference type="InterPro" id="IPR036291">
    <property type="entry name" value="NAD(P)-bd_dom_sf"/>
</dbReference>
<evidence type="ECO:0000256" key="2">
    <source>
        <dbReference type="RuleBase" id="RU000363"/>
    </source>
</evidence>